<sequence length="569" mass="66272">MKDLLSKINDLKQEITLLKSQNRRILECAVTEKKALERLAKKAQLYFNNSDLAYIVLDEKQCIVDVNETFTHLFGYTKEEVLGLHISTLFTSQKRYEKWWHVHLNDGDFEHVSNLEYRLYTKEGMAFWAELFGKKFMDEEKALSIWSVRDISLRIKSRNTIAKLNLKYQKQLRDMETILNIIPVPVFIKDRYLRYIGCSRAFCAYFGLKKEDILGRTVFDLYPLEIASRLYEKDQEMLNVSHQTYKINTISPLTQQEVTLEIQKKRMMRNAVFDGFVGVFIDVTEVEKQEVYLQNRIREEVDKNLKIQAIYQEEMVRNAKFSTIGRMAAGITHEINTPLTYIKGNFEMLIDDIMAIVPDGTRKNVMLKDSQSIQEGIERIESIIGTMREASQKSHEQKEILNMYELLCASLTLCYHRSKQIVTIHLNEKIFDLNFSKDEYHVTCNVQKQRIEQVFVIILNNALDELIKIESFEKRSLHVTIFQEHEKVIVRFCDNGGGIDAAILPHIFEPFESTKMSSGIGIGLNIAQQIVIQNEGEICAFNEDEGAVFEVHLPLVKEAETLLDKRRFI</sequence>
<dbReference type="SMART" id="SM00388">
    <property type="entry name" value="HisKA"/>
    <property type="match status" value="1"/>
</dbReference>
<dbReference type="Proteomes" id="UP000002222">
    <property type="component" value="Chromosome"/>
</dbReference>
<dbReference type="PROSITE" id="PS50112">
    <property type="entry name" value="PAS"/>
    <property type="match status" value="2"/>
</dbReference>
<dbReference type="SUPFAM" id="SSF55785">
    <property type="entry name" value="PYP-like sensor domain (PAS domain)"/>
    <property type="match status" value="2"/>
</dbReference>
<dbReference type="Pfam" id="PF13426">
    <property type="entry name" value="PAS_9"/>
    <property type="match status" value="1"/>
</dbReference>
<evidence type="ECO:0000256" key="3">
    <source>
        <dbReference type="ARBA" id="ARBA00022553"/>
    </source>
</evidence>
<dbReference type="Pfam" id="PF08448">
    <property type="entry name" value="PAS_4"/>
    <property type="match status" value="1"/>
</dbReference>
<dbReference type="Pfam" id="PF02518">
    <property type="entry name" value="HATPase_c"/>
    <property type="match status" value="1"/>
</dbReference>
<dbReference type="NCBIfam" id="TIGR00229">
    <property type="entry name" value="sensory_box"/>
    <property type="match status" value="2"/>
</dbReference>
<dbReference type="InterPro" id="IPR036097">
    <property type="entry name" value="HisK_dim/P_sf"/>
</dbReference>
<dbReference type="HOGENOM" id="CLU_431422_0_0_7"/>
<dbReference type="InterPro" id="IPR004358">
    <property type="entry name" value="Sig_transdc_His_kin-like_C"/>
</dbReference>
<name>D1B4M1_SULD5</name>
<keyword evidence="3" id="KW-0597">Phosphoprotein</keyword>
<reference evidence="11 12" key="2">
    <citation type="journal article" date="2010" name="Stand. Genomic Sci.">
        <title>Complete genome sequence of Sulfurospirillum deleyianum type strain (5175).</title>
        <authorList>
            <person name="Sikorski J."/>
            <person name="Lapidus A."/>
            <person name="Copeland A."/>
            <person name="Glavina Del Rio T."/>
            <person name="Nolan M."/>
            <person name="Lucas S."/>
            <person name="Chen F."/>
            <person name="Tice H."/>
            <person name="Cheng J.F."/>
            <person name="Saunders E."/>
            <person name="Bruce D."/>
            <person name="Goodwin L."/>
            <person name="Pitluck S."/>
            <person name="Ovchinnikova G."/>
            <person name="Pati A."/>
            <person name="Ivanova N."/>
            <person name="Mavromatis K."/>
            <person name="Chen A."/>
            <person name="Palaniappan K."/>
            <person name="Chain P."/>
            <person name="Land M."/>
            <person name="Hauser L."/>
            <person name="Chang Y.J."/>
            <person name="Jeffries C.D."/>
            <person name="Brettin T."/>
            <person name="Detter J.C."/>
            <person name="Han C."/>
            <person name="Rohde M."/>
            <person name="Lang E."/>
            <person name="Spring S."/>
            <person name="Goker M."/>
            <person name="Bristow J."/>
            <person name="Eisen J.A."/>
            <person name="Markowitz V."/>
            <person name="Hugenholtz P."/>
            <person name="Kyrpides N.C."/>
            <person name="Klenk H.P."/>
        </authorList>
    </citation>
    <scope>NUCLEOTIDE SEQUENCE [LARGE SCALE GENOMIC DNA]</scope>
    <source>
        <strain evidence="12">ATCC 51133 / DSM 6946 / 5175</strain>
    </source>
</reference>
<gene>
    <name evidence="11" type="ordered locus">Sdel_2028</name>
</gene>
<dbReference type="eggNOG" id="COG3829">
    <property type="taxonomic scope" value="Bacteria"/>
</dbReference>
<organism evidence="11 12">
    <name type="scientific">Sulfurospirillum deleyianum (strain ATCC 51133 / DSM 6946 / 5175)</name>
    <dbReference type="NCBI Taxonomy" id="525898"/>
    <lineage>
        <taxon>Bacteria</taxon>
        <taxon>Pseudomonadati</taxon>
        <taxon>Campylobacterota</taxon>
        <taxon>Epsilonproteobacteria</taxon>
        <taxon>Campylobacterales</taxon>
        <taxon>Sulfurospirillaceae</taxon>
        <taxon>Sulfurospirillum</taxon>
    </lineage>
</organism>
<dbReference type="Gene3D" id="3.30.450.20">
    <property type="entry name" value="PAS domain"/>
    <property type="match status" value="2"/>
</dbReference>
<dbReference type="Pfam" id="PF00512">
    <property type="entry name" value="HisKA"/>
    <property type="match status" value="1"/>
</dbReference>
<dbReference type="SUPFAM" id="SSF47384">
    <property type="entry name" value="Homodimeric domain of signal transducing histidine kinase"/>
    <property type="match status" value="1"/>
</dbReference>
<proteinExistence type="predicted"/>
<keyword evidence="12" id="KW-1185">Reference proteome</keyword>
<dbReference type="GO" id="GO:0005524">
    <property type="term" value="F:ATP binding"/>
    <property type="evidence" value="ECO:0007669"/>
    <property type="project" value="UniProtKB-KW"/>
</dbReference>
<dbReference type="InterPro" id="IPR000014">
    <property type="entry name" value="PAS"/>
</dbReference>
<keyword evidence="4" id="KW-0808">Transferase</keyword>
<dbReference type="RefSeq" id="WP_012857786.1">
    <property type="nucleotide sequence ID" value="NC_013512.1"/>
</dbReference>
<dbReference type="OrthoDB" id="9769169at2"/>
<dbReference type="CDD" id="cd00075">
    <property type="entry name" value="HATPase"/>
    <property type="match status" value="1"/>
</dbReference>
<dbReference type="InterPro" id="IPR036890">
    <property type="entry name" value="HATPase_C_sf"/>
</dbReference>
<dbReference type="SMART" id="SM00091">
    <property type="entry name" value="PAS"/>
    <property type="match status" value="2"/>
</dbReference>
<keyword evidence="7" id="KW-0067">ATP-binding</keyword>
<dbReference type="PANTHER" id="PTHR43065">
    <property type="entry name" value="SENSOR HISTIDINE KINASE"/>
    <property type="match status" value="1"/>
</dbReference>
<evidence type="ECO:0000259" key="10">
    <source>
        <dbReference type="PROSITE" id="PS50112"/>
    </source>
</evidence>
<dbReference type="GO" id="GO:0000155">
    <property type="term" value="F:phosphorelay sensor kinase activity"/>
    <property type="evidence" value="ECO:0007669"/>
    <property type="project" value="InterPro"/>
</dbReference>
<feature type="domain" description="PAS" evidence="10">
    <location>
        <begin position="47"/>
        <end position="83"/>
    </location>
</feature>
<dbReference type="InterPro" id="IPR013656">
    <property type="entry name" value="PAS_4"/>
</dbReference>
<dbReference type="AlphaFoldDB" id="D1B4M1"/>
<dbReference type="EMBL" id="CP001816">
    <property type="protein sequence ID" value="ACZ13041.1"/>
    <property type="molecule type" value="Genomic_DNA"/>
</dbReference>
<feature type="domain" description="Histidine kinase" evidence="9">
    <location>
        <begin position="330"/>
        <end position="557"/>
    </location>
</feature>
<dbReference type="InterPro" id="IPR003594">
    <property type="entry name" value="HATPase_dom"/>
</dbReference>
<accession>D1B4M1</accession>
<dbReference type="KEGG" id="sdl:Sdel_2028"/>
<keyword evidence="5" id="KW-0547">Nucleotide-binding</keyword>
<reference evidence="12" key="1">
    <citation type="submission" date="2009-11" db="EMBL/GenBank/DDBJ databases">
        <title>The complete genome of Sulfurospirillum deleyianum DSM 6946.</title>
        <authorList>
            <consortium name="US DOE Joint Genome Institute (JGI-PGF)"/>
            <person name="Lucas S."/>
            <person name="Copeland A."/>
            <person name="Lapidus A."/>
            <person name="Glavina del Rio T."/>
            <person name="Dalin E."/>
            <person name="Tice H."/>
            <person name="Bruce D."/>
            <person name="Goodwin L."/>
            <person name="Pitluck S."/>
            <person name="Kyrpides N."/>
            <person name="Mavromatis K."/>
            <person name="Ivanova N."/>
            <person name="Ovchinnikova G."/>
            <person name="Munk A.C."/>
            <person name="Lu M."/>
            <person name="Brettin T."/>
            <person name="Detter J.C."/>
            <person name="Han C."/>
            <person name="Tapia R."/>
            <person name="Larimer F."/>
            <person name="Land M."/>
            <person name="Hauser L."/>
            <person name="Markowitz V."/>
            <person name="Cheng J.F."/>
            <person name="Hugenholtz P."/>
            <person name="Woyke T."/>
            <person name="Wu D."/>
            <person name="Aumann P."/>
            <person name="Schneider S."/>
            <person name="Lang E."/>
            <person name="Spring S."/>
            <person name="Klenk H.P."/>
            <person name="Eisen J.A."/>
        </authorList>
    </citation>
    <scope>NUCLEOTIDE SEQUENCE [LARGE SCALE GENOMIC DNA]</scope>
    <source>
        <strain evidence="12">ATCC 51133 / DSM 6946 / 5175</strain>
    </source>
</reference>
<evidence type="ECO:0000256" key="2">
    <source>
        <dbReference type="ARBA" id="ARBA00012438"/>
    </source>
</evidence>
<comment type="catalytic activity">
    <reaction evidence="1">
        <text>ATP + protein L-histidine = ADP + protein N-phospho-L-histidine.</text>
        <dbReference type="EC" id="2.7.13.3"/>
    </reaction>
</comment>
<dbReference type="EC" id="2.7.13.3" evidence="2"/>
<dbReference type="SUPFAM" id="SSF55874">
    <property type="entry name" value="ATPase domain of HSP90 chaperone/DNA topoisomerase II/histidine kinase"/>
    <property type="match status" value="1"/>
</dbReference>
<evidence type="ECO:0000256" key="6">
    <source>
        <dbReference type="ARBA" id="ARBA00022777"/>
    </source>
</evidence>
<evidence type="ECO:0000256" key="8">
    <source>
        <dbReference type="ARBA" id="ARBA00023012"/>
    </source>
</evidence>
<dbReference type="SMART" id="SM00387">
    <property type="entry name" value="HATPase_c"/>
    <property type="match status" value="1"/>
</dbReference>
<dbReference type="PROSITE" id="PS50109">
    <property type="entry name" value="HIS_KIN"/>
    <property type="match status" value="1"/>
</dbReference>
<keyword evidence="8" id="KW-0902">Two-component regulatory system</keyword>
<dbReference type="STRING" id="525898.Sdel_2028"/>
<dbReference type="Gene3D" id="1.10.287.130">
    <property type="match status" value="1"/>
</dbReference>
<dbReference type="PRINTS" id="PR00344">
    <property type="entry name" value="BCTRLSENSOR"/>
</dbReference>
<dbReference type="CDD" id="cd00082">
    <property type="entry name" value="HisKA"/>
    <property type="match status" value="1"/>
</dbReference>
<evidence type="ECO:0000313" key="11">
    <source>
        <dbReference type="EMBL" id="ACZ13041.1"/>
    </source>
</evidence>
<feature type="domain" description="PAS" evidence="10">
    <location>
        <begin position="171"/>
        <end position="241"/>
    </location>
</feature>
<evidence type="ECO:0000256" key="1">
    <source>
        <dbReference type="ARBA" id="ARBA00000085"/>
    </source>
</evidence>
<dbReference type="InterPro" id="IPR035965">
    <property type="entry name" value="PAS-like_dom_sf"/>
</dbReference>
<dbReference type="Gene3D" id="3.30.565.10">
    <property type="entry name" value="Histidine kinase-like ATPase, C-terminal domain"/>
    <property type="match status" value="1"/>
</dbReference>
<dbReference type="InterPro" id="IPR003661">
    <property type="entry name" value="HisK_dim/P_dom"/>
</dbReference>
<dbReference type="PANTHER" id="PTHR43065:SF10">
    <property type="entry name" value="PEROXIDE STRESS-ACTIVATED HISTIDINE KINASE MAK3"/>
    <property type="match status" value="1"/>
</dbReference>
<evidence type="ECO:0000313" key="12">
    <source>
        <dbReference type="Proteomes" id="UP000002222"/>
    </source>
</evidence>
<dbReference type="CDD" id="cd00130">
    <property type="entry name" value="PAS"/>
    <property type="match status" value="2"/>
</dbReference>
<evidence type="ECO:0000256" key="5">
    <source>
        <dbReference type="ARBA" id="ARBA00022741"/>
    </source>
</evidence>
<dbReference type="InterPro" id="IPR005467">
    <property type="entry name" value="His_kinase_dom"/>
</dbReference>
<evidence type="ECO:0000259" key="9">
    <source>
        <dbReference type="PROSITE" id="PS50109"/>
    </source>
</evidence>
<dbReference type="eggNOG" id="COG4191">
    <property type="taxonomic scope" value="Bacteria"/>
</dbReference>
<evidence type="ECO:0000256" key="4">
    <source>
        <dbReference type="ARBA" id="ARBA00022679"/>
    </source>
</evidence>
<evidence type="ECO:0000256" key="7">
    <source>
        <dbReference type="ARBA" id="ARBA00022840"/>
    </source>
</evidence>
<protein>
    <recommendedName>
        <fullName evidence="2">histidine kinase</fullName>
        <ecNumber evidence="2">2.7.13.3</ecNumber>
    </recommendedName>
</protein>
<keyword evidence="6" id="KW-0418">Kinase</keyword>